<reference evidence="1 2" key="1">
    <citation type="submission" date="2022-01" db="EMBL/GenBank/DDBJ databases">
        <title>Nocardioides sp. nov., an actinomycete isolated from mining soil.</title>
        <authorList>
            <person name="Liu L."/>
        </authorList>
    </citation>
    <scope>NUCLEOTIDE SEQUENCE [LARGE SCALE GENOMIC DNA]</scope>
    <source>
        <strain evidence="1 2">KLBMP 9356</strain>
    </source>
</reference>
<protein>
    <recommendedName>
        <fullName evidence="3">HK97 family phage prohead protease</fullName>
    </recommendedName>
</protein>
<dbReference type="EMBL" id="JAKJHZ010000005">
    <property type="protein sequence ID" value="MCF6376906.1"/>
    <property type="molecule type" value="Genomic_DNA"/>
</dbReference>
<gene>
    <name evidence="1" type="ORF">L2K70_04760</name>
</gene>
<dbReference type="Proteomes" id="UP001201161">
    <property type="component" value="Unassembled WGS sequence"/>
</dbReference>
<proteinExistence type="predicted"/>
<accession>A0ABS9H9L2</accession>
<evidence type="ECO:0000313" key="2">
    <source>
        <dbReference type="Proteomes" id="UP001201161"/>
    </source>
</evidence>
<sequence length="247" mass="26691">MHKTITGFTVKSADKGEVEAVFSTFNVIDKDGDVTLPGAIKDGAEVVVSAYGHQSHYGALPVGKGVIRTTETEAKAELKFFLNTTAGRETFEVVKELGPLGEWSYSLHDVISKAGEINGQRVNFLESIFVKEVSPVLIGAGVNTRTLVAKGLKFSEEGDAVVAAVKAYLGRAQEVMVLRSEKGRSLSDESIEFLKELDQSLTQLRALFDTKADEAAEVTPEDIKALEAIAADVRRRDLFSNLTQIGA</sequence>
<name>A0ABS9H9L2_9ACTN</name>
<evidence type="ECO:0008006" key="3">
    <source>
        <dbReference type="Google" id="ProtNLM"/>
    </source>
</evidence>
<dbReference type="RefSeq" id="WP_236399767.1">
    <property type="nucleotide sequence ID" value="NZ_JAKJHZ010000005.1"/>
</dbReference>
<evidence type="ECO:0000313" key="1">
    <source>
        <dbReference type="EMBL" id="MCF6376906.1"/>
    </source>
</evidence>
<organism evidence="1 2">
    <name type="scientific">Nocardioides potassii</name>
    <dbReference type="NCBI Taxonomy" id="2911371"/>
    <lineage>
        <taxon>Bacteria</taxon>
        <taxon>Bacillati</taxon>
        <taxon>Actinomycetota</taxon>
        <taxon>Actinomycetes</taxon>
        <taxon>Propionibacteriales</taxon>
        <taxon>Nocardioidaceae</taxon>
        <taxon>Nocardioides</taxon>
    </lineage>
</organism>
<keyword evidence="2" id="KW-1185">Reference proteome</keyword>
<comment type="caution">
    <text evidence="1">The sequence shown here is derived from an EMBL/GenBank/DDBJ whole genome shotgun (WGS) entry which is preliminary data.</text>
</comment>